<evidence type="ECO:0000313" key="3">
    <source>
        <dbReference type="Proteomes" id="UP001629113"/>
    </source>
</evidence>
<dbReference type="SUPFAM" id="SSF51182">
    <property type="entry name" value="RmlC-like cupins"/>
    <property type="match status" value="1"/>
</dbReference>
<proteinExistence type="predicted"/>
<feature type="region of interest" description="Disordered" evidence="1">
    <location>
        <begin position="1"/>
        <end position="97"/>
    </location>
</feature>
<feature type="region of interest" description="Disordered" evidence="1">
    <location>
        <begin position="121"/>
        <end position="143"/>
    </location>
</feature>
<dbReference type="EMBL" id="JBFCZG010000004">
    <property type="protein sequence ID" value="KAL3423139.1"/>
    <property type="molecule type" value="Genomic_DNA"/>
</dbReference>
<feature type="compositionally biased region" description="Basic and acidic residues" evidence="1">
    <location>
        <begin position="37"/>
        <end position="69"/>
    </location>
</feature>
<accession>A0ABR4PIH0</accession>
<evidence type="ECO:0008006" key="4">
    <source>
        <dbReference type="Google" id="ProtNLM"/>
    </source>
</evidence>
<keyword evidence="3" id="KW-1185">Reference proteome</keyword>
<gene>
    <name evidence="2" type="ORF">PVAG01_04886</name>
</gene>
<evidence type="ECO:0000256" key="1">
    <source>
        <dbReference type="SAM" id="MobiDB-lite"/>
    </source>
</evidence>
<dbReference type="InterPro" id="IPR011051">
    <property type="entry name" value="RmlC_Cupin_sf"/>
</dbReference>
<protein>
    <recommendedName>
        <fullName evidence="4">Mif2/CENP-C cupin domain-containing protein</fullName>
    </recommendedName>
</protein>
<sequence length="355" mass="39385">MGKRALVSEEESDAITDRLNTSLEHQRKKKRHKKHIKSAEKDERRKQRKLEKDMKKQARRVEDGSESKARGSSPLQESETNESPTKPPTAPQLSGLGFNADALMATILKGRSIQDTGTELDADGVMETPDGYESSSILSPTVDKTARESRKQASKAGEAALANRTFEGKCAESELGLPRGVSFTGAHSVEDFWDDEPLMKKLERLHGSKHKKLAKASRGSQSTEVSKPEFESEAWEASPGRYRGIVKMDDVPDNDEEIEENLAFSAQYISDRSKGVTVFGVNFGFHVVDPDQAHVFEPQKDVFRICSVAKGKLHVTVGNQRFAVCANGIWRIKAKEKCMARNLESTDAVIHIMSV</sequence>
<name>A0ABR4PIH0_9HELO</name>
<reference evidence="2 3" key="1">
    <citation type="submission" date="2024-06" db="EMBL/GenBank/DDBJ databases">
        <title>Complete genome of Phlyctema vagabunda strain 19-DSS-EL-015.</title>
        <authorList>
            <person name="Fiorenzani C."/>
        </authorList>
    </citation>
    <scope>NUCLEOTIDE SEQUENCE [LARGE SCALE GENOMIC DNA]</scope>
    <source>
        <strain evidence="2 3">19-DSS-EL-015</strain>
    </source>
</reference>
<comment type="caution">
    <text evidence="2">The sequence shown here is derived from an EMBL/GenBank/DDBJ whole genome shotgun (WGS) entry which is preliminary data.</text>
</comment>
<feature type="compositionally biased region" description="Basic residues" evidence="1">
    <location>
        <begin position="26"/>
        <end position="36"/>
    </location>
</feature>
<feature type="region of interest" description="Disordered" evidence="1">
    <location>
        <begin position="209"/>
        <end position="233"/>
    </location>
</feature>
<organism evidence="2 3">
    <name type="scientific">Phlyctema vagabunda</name>
    <dbReference type="NCBI Taxonomy" id="108571"/>
    <lineage>
        <taxon>Eukaryota</taxon>
        <taxon>Fungi</taxon>
        <taxon>Dikarya</taxon>
        <taxon>Ascomycota</taxon>
        <taxon>Pezizomycotina</taxon>
        <taxon>Leotiomycetes</taxon>
        <taxon>Helotiales</taxon>
        <taxon>Dermateaceae</taxon>
        <taxon>Phlyctema</taxon>
    </lineage>
</organism>
<evidence type="ECO:0000313" key="2">
    <source>
        <dbReference type="EMBL" id="KAL3423139.1"/>
    </source>
</evidence>
<dbReference type="Proteomes" id="UP001629113">
    <property type="component" value="Unassembled WGS sequence"/>
</dbReference>
<feature type="compositionally biased region" description="Polar residues" evidence="1">
    <location>
        <begin position="73"/>
        <end position="84"/>
    </location>
</feature>